<sequence>MPEERNGEGLFRVAEAFGYEIGSRGSGDWVWVPVGFMTDLCTVPWFARPFIPLSGKVAKPALLHDWLLTNGDPRAIAVFAEALKVAQVRRGRRGVLLAAVKLWACWRRVRATVIGRPATQGA</sequence>
<keyword evidence="2" id="KW-1185">Reference proteome</keyword>
<gene>
    <name evidence="1" type="ORF">HMF7854_04490</name>
</gene>
<proteinExistence type="predicted"/>
<organism evidence="1 2">
    <name type="scientific">Sphingomonas ginkgonis</name>
    <dbReference type="NCBI Taxonomy" id="2315330"/>
    <lineage>
        <taxon>Bacteria</taxon>
        <taxon>Pseudomonadati</taxon>
        <taxon>Pseudomonadota</taxon>
        <taxon>Alphaproteobacteria</taxon>
        <taxon>Sphingomonadales</taxon>
        <taxon>Sphingomonadaceae</taxon>
        <taxon>Sphingomonas</taxon>
    </lineage>
</organism>
<dbReference type="InterPro" id="IPR010767">
    <property type="entry name" value="Phage_CGC-2007_Cje0229"/>
</dbReference>
<dbReference type="Pfam" id="PF07087">
    <property type="entry name" value="DUF1353"/>
    <property type="match status" value="1"/>
</dbReference>
<evidence type="ECO:0000313" key="2">
    <source>
        <dbReference type="Proteomes" id="UP000274661"/>
    </source>
</evidence>
<comment type="caution">
    <text evidence="1">The sequence shown here is derived from an EMBL/GenBank/DDBJ whole genome shotgun (WGS) entry which is preliminary data.</text>
</comment>
<accession>A0A3R9WPA4</accession>
<dbReference type="EMBL" id="RWJF01000001">
    <property type="protein sequence ID" value="RST30167.1"/>
    <property type="molecule type" value="Genomic_DNA"/>
</dbReference>
<evidence type="ECO:0000313" key="1">
    <source>
        <dbReference type="EMBL" id="RST30167.1"/>
    </source>
</evidence>
<name>A0A3R9WPA4_9SPHN</name>
<dbReference type="Proteomes" id="UP000274661">
    <property type="component" value="Unassembled WGS sequence"/>
</dbReference>
<protein>
    <submittedName>
        <fullName evidence="1">DUF1353 domain-containing protein</fullName>
    </submittedName>
</protein>
<reference evidence="1 2" key="1">
    <citation type="submission" date="2018-12" db="EMBL/GenBank/DDBJ databases">
        <title>Sphingomonas sp. HMF7854 Genome sequencing and assembly.</title>
        <authorList>
            <person name="Cha I."/>
            <person name="Kang H."/>
            <person name="Kim H."/>
            <person name="Kang J."/>
            <person name="Joh K."/>
        </authorList>
    </citation>
    <scope>NUCLEOTIDE SEQUENCE [LARGE SCALE GENOMIC DNA]</scope>
    <source>
        <strain evidence="1 2">HMF7854</strain>
    </source>
</reference>
<dbReference type="AlphaFoldDB" id="A0A3R9WPA4"/>